<sequence>MSRKTYATGDHVLLRAGLSRKTADERTCRIVGVLPNDHGEVQYRVRLDGETFERRIVESDIDAEETAAPSPATSSKVSFAGKASPWLKPLNIRGGK</sequence>
<reference evidence="1" key="1">
    <citation type="submission" date="2022-04" db="EMBL/GenBank/DDBJ databases">
        <title>Shinella lacus sp. nov., a novel member of the genus Shinella from water.</title>
        <authorList>
            <person name="Deng Y."/>
        </authorList>
    </citation>
    <scope>NUCLEOTIDE SEQUENCE</scope>
    <source>
        <strain evidence="1">JCM 31239</strain>
    </source>
</reference>
<keyword evidence="2" id="KW-1185">Reference proteome</keyword>
<name>A0ABT8XBS9_9HYPH</name>
<accession>A0ABT8XBS9</accession>
<evidence type="ECO:0000313" key="2">
    <source>
        <dbReference type="Proteomes" id="UP001177080"/>
    </source>
</evidence>
<gene>
    <name evidence="1" type="ORF">GB928_008390</name>
</gene>
<organism evidence="1 2">
    <name type="scientific">Shinella curvata</name>
    <dbReference type="NCBI Taxonomy" id="1817964"/>
    <lineage>
        <taxon>Bacteria</taxon>
        <taxon>Pseudomonadati</taxon>
        <taxon>Pseudomonadota</taxon>
        <taxon>Alphaproteobacteria</taxon>
        <taxon>Hyphomicrobiales</taxon>
        <taxon>Rhizobiaceae</taxon>
        <taxon>Shinella</taxon>
    </lineage>
</organism>
<comment type="caution">
    <text evidence="1">The sequence shown here is derived from an EMBL/GenBank/DDBJ whole genome shotgun (WGS) entry which is preliminary data.</text>
</comment>
<proteinExistence type="predicted"/>
<dbReference type="RefSeq" id="WP_244761148.1">
    <property type="nucleotide sequence ID" value="NZ_JALJCJ010000003.1"/>
</dbReference>
<protein>
    <submittedName>
        <fullName evidence="1">Cold-shock protein</fullName>
    </submittedName>
</protein>
<dbReference type="Proteomes" id="UP001177080">
    <property type="component" value="Unassembled WGS sequence"/>
</dbReference>
<evidence type="ECO:0000313" key="1">
    <source>
        <dbReference type="EMBL" id="MDO6121198.1"/>
    </source>
</evidence>
<dbReference type="EMBL" id="WHSC02000003">
    <property type="protein sequence ID" value="MDO6121198.1"/>
    <property type="molecule type" value="Genomic_DNA"/>
</dbReference>